<dbReference type="EMBL" id="KI630513">
    <property type="protein sequence ID" value="EYU37919.1"/>
    <property type="molecule type" value="Genomic_DNA"/>
</dbReference>
<evidence type="ECO:0000313" key="4">
    <source>
        <dbReference type="EMBL" id="EYU37919.1"/>
    </source>
</evidence>
<accession>A0A022RCZ3</accession>
<dbReference type="PANTHER" id="PTHR35108">
    <property type="entry name" value="30S RIBOSOMAL PROTEIN 3, CHLOROPLASTIC"/>
    <property type="match status" value="1"/>
</dbReference>
<dbReference type="InterPro" id="IPR038447">
    <property type="entry name" value="PSRP-3/Ycf65_sf"/>
</dbReference>
<dbReference type="Pfam" id="PF04839">
    <property type="entry name" value="PSRP-3_Ycf65"/>
    <property type="match status" value="1"/>
</dbReference>
<name>A0A022RCZ3_ERYGU</name>
<dbReference type="Gene3D" id="3.30.390.140">
    <property type="match status" value="1"/>
</dbReference>
<evidence type="ECO:0000256" key="2">
    <source>
        <dbReference type="ARBA" id="ARBA00022980"/>
    </source>
</evidence>
<evidence type="ECO:0000256" key="1">
    <source>
        <dbReference type="ARBA" id="ARBA00008561"/>
    </source>
</evidence>
<gene>
    <name evidence="4" type="ORF">MIMGU_mgv1a022657mg</name>
</gene>
<dbReference type="PANTHER" id="PTHR35108:SF12">
    <property type="entry name" value="SMALL RIBOSOMAL SUBUNIT PROTEIN CS23Y"/>
    <property type="match status" value="1"/>
</dbReference>
<proteinExistence type="inferred from homology"/>
<dbReference type="AlphaFoldDB" id="A0A022RCZ3"/>
<keyword evidence="2" id="KW-0689">Ribosomal protein</keyword>
<dbReference type="InterPro" id="IPR006924">
    <property type="entry name" value="Ribosomal_cS23-like"/>
</dbReference>
<keyword evidence="3" id="KW-0687">Ribonucleoprotein</keyword>
<dbReference type="STRING" id="4155.A0A022RCZ3"/>
<dbReference type="Proteomes" id="UP000030748">
    <property type="component" value="Unassembled WGS sequence"/>
</dbReference>
<dbReference type="GO" id="GO:0003735">
    <property type="term" value="F:structural constituent of ribosome"/>
    <property type="evidence" value="ECO:0007669"/>
    <property type="project" value="InterPro"/>
</dbReference>
<keyword evidence="5" id="KW-1185">Reference proteome</keyword>
<evidence type="ECO:0000256" key="3">
    <source>
        <dbReference type="ARBA" id="ARBA00023274"/>
    </source>
</evidence>
<comment type="similarity">
    <text evidence="1">Belongs to the chloroplast-specific ribosomal protein cS23 family.</text>
</comment>
<feature type="non-terminal residue" evidence="4">
    <location>
        <position position="1"/>
    </location>
</feature>
<reference evidence="4 5" key="1">
    <citation type="journal article" date="2013" name="Proc. Natl. Acad. Sci. U.S.A.">
        <title>Fine-scale variation in meiotic recombination in Mimulus inferred from population shotgun sequencing.</title>
        <authorList>
            <person name="Hellsten U."/>
            <person name="Wright K.M."/>
            <person name="Jenkins J."/>
            <person name="Shu S."/>
            <person name="Yuan Y."/>
            <person name="Wessler S.R."/>
            <person name="Schmutz J."/>
            <person name="Willis J.H."/>
            <person name="Rokhsar D.S."/>
        </authorList>
    </citation>
    <scope>NUCLEOTIDE SEQUENCE [LARGE SCALE GENOMIC DNA]</scope>
    <source>
        <strain evidence="5">cv. DUN x IM62</strain>
    </source>
</reference>
<evidence type="ECO:0000313" key="5">
    <source>
        <dbReference type="Proteomes" id="UP000030748"/>
    </source>
</evidence>
<sequence length="95" mass="10531">NETESHENLSASSIMVEEKEKRNEAVVAVKKPRLVLKFVWMDKNIGIALNQMIGGGPETVPLSPKSWISNKQVVLLLNQATDIINLWQKSGGDFA</sequence>
<organism evidence="4 5">
    <name type="scientific">Erythranthe guttata</name>
    <name type="common">Yellow monkey flower</name>
    <name type="synonym">Mimulus guttatus</name>
    <dbReference type="NCBI Taxonomy" id="4155"/>
    <lineage>
        <taxon>Eukaryota</taxon>
        <taxon>Viridiplantae</taxon>
        <taxon>Streptophyta</taxon>
        <taxon>Embryophyta</taxon>
        <taxon>Tracheophyta</taxon>
        <taxon>Spermatophyta</taxon>
        <taxon>Magnoliopsida</taxon>
        <taxon>eudicotyledons</taxon>
        <taxon>Gunneridae</taxon>
        <taxon>Pentapetalae</taxon>
        <taxon>asterids</taxon>
        <taxon>lamiids</taxon>
        <taxon>Lamiales</taxon>
        <taxon>Phrymaceae</taxon>
        <taxon>Erythranthe</taxon>
    </lineage>
</organism>
<dbReference type="GO" id="GO:1990904">
    <property type="term" value="C:ribonucleoprotein complex"/>
    <property type="evidence" value="ECO:0007669"/>
    <property type="project" value="UniProtKB-KW"/>
</dbReference>
<protein>
    <submittedName>
        <fullName evidence="4">Uncharacterized protein</fullName>
    </submittedName>
</protein>
<dbReference type="GO" id="GO:0005840">
    <property type="term" value="C:ribosome"/>
    <property type="evidence" value="ECO:0007669"/>
    <property type="project" value="UniProtKB-KW"/>
</dbReference>
<dbReference type="GO" id="GO:0006412">
    <property type="term" value="P:translation"/>
    <property type="evidence" value="ECO:0007669"/>
    <property type="project" value="InterPro"/>
</dbReference>